<accession>A0A3M9NQP3</accession>
<protein>
    <submittedName>
        <fullName evidence="6">NlpC/P60 family protein</fullName>
    </submittedName>
</protein>
<sequence length="195" mass="21475">MKIFKLNTTIFFFLSTFILIIILTGCSATRRGAVAETAKSGDIKSTVKIKKYVAPRVVNTKNVSPAELVDFAETLIGVKYKYGSMIKENGFDCSGFINYVFNHFKIYVPRTTVDFTNAGKEIQIKKSKPGDLILFTGSDAGSGIVGHMGIIVDNTNGDLKFIHASSSRGVMISGMNSYFIPRFVKVNRVFPDTAF</sequence>
<dbReference type="Pfam" id="PF00877">
    <property type="entry name" value="NLPC_P60"/>
    <property type="match status" value="1"/>
</dbReference>
<dbReference type="PROSITE" id="PS51257">
    <property type="entry name" value="PROKAR_LIPOPROTEIN"/>
    <property type="match status" value="1"/>
</dbReference>
<gene>
    <name evidence="6" type="ORF">EFY79_01690</name>
</gene>
<keyword evidence="2" id="KW-0645">Protease</keyword>
<comment type="caution">
    <text evidence="6">The sequence shown here is derived from an EMBL/GenBank/DDBJ whole genome shotgun (WGS) entry which is preliminary data.</text>
</comment>
<evidence type="ECO:0000256" key="4">
    <source>
        <dbReference type="ARBA" id="ARBA00022807"/>
    </source>
</evidence>
<dbReference type="Gene3D" id="3.90.1720.10">
    <property type="entry name" value="endopeptidase domain like (from Nostoc punctiforme)"/>
    <property type="match status" value="1"/>
</dbReference>
<dbReference type="EMBL" id="RJJR01000001">
    <property type="protein sequence ID" value="RNI40040.1"/>
    <property type="molecule type" value="Genomic_DNA"/>
</dbReference>
<dbReference type="GO" id="GO:0006508">
    <property type="term" value="P:proteolysis"/>
    <property type="evidence" value="ECO:0007669"/>
    <property type="project" value="UniProtKB-KW"/>
</dbReference>
<keyword evidence="7" id="KW-1185">Reference proteome</keyword>
<name>A0A3M9NQP3_9BACT</name>
<evidence type="ECO:0000256" key="1">
    <source>
        <dbReference type="ARBA" id="ARBA00007074"/>
    </source>
</evidence>
<reference evidence="6 7" key="1">
    <citation type="submission" date="2018-11" db="EMBL/GenBank/DDBJ databases">
        <title>Draft genome sequence of Ferruginibacter sp. BO-59.</title>
        <authorList>
            <person name="Im W.T."/>
        </authorList>
    </citation>
    <scope>NUCLEOTIDE SEQUENCE [LARGE SCALE GENOMIC DNA]</scope>
    <source>
        <strain evidence="6 7">BO-59</strain>
    </source>
</reference>
<dbReference type="PROSITE" id="PS51935">
    <property type="entry name" value="NLPC_P60"/>
    <property type="match status" value="1"/>
</dbReference>
<organism evidence="6 7">
    <name type="scientific">Hanamia caeni</name>
    <dbReference type="NCBI Taxonomy" id="2294116"/>
    <lineage>
        <taxon>Bacteria</taxon>
        <taxon>Pseudomonadati</taxon>
        <taxon>Bacteroidota</taxon>
        <taxon>Chitinophagia</taxon>
        <taxon>Chitinophagales</taxon>
        <taxon>Chitinophagaceae</taxon>
        <taxon>Hanamia</taxon>
    </lineage>
</organism>
<proteinExistence type="inferred from homology"/>
<dbReference type="Proteomes" id="UP000267223">
    <property type="component" value="Unassembled WGS sequence"/>
</dbReference>
<dbReference type="SUPFAM" id="SSF54001">
    <property type="entry name" value="Cysteine proteinases"/>
    <property type="match status" value="1"/>
</dbReference>
<evidence type="ECO:0000259" key="5">
    <source>
        <dbReference type="PROSITE" id="PS51935"/>
    </source>
</evidence>
<dbReference type="InterPro" id="IPR051202">
    <property type="entry name" value="Peptidase_C40"/>
</dbReference>
<evidence type="ECO:0000313" key="7">
    <source>
        <dbReference type="Proteomes" id="UP000267223"/>
    </source>
</evidence>
<keyword evidence="3" id="KW-0378">Hydrolase</keyword>
<dbReference type="RefSeq" id="WP_123118931.1">
    <property type="nucleotide sequence ID" value="NZ_RJJR01000001.1"/>
</dbReference>
<dbReference type="OrthoDB" id="9807055at2"/>
<dbReference type="PANTHER" id="PTHR47053">
    <property type="entry name" value="MUREIN DD-ENDOPEPTIDASE MEPH-RELATED"/>
    <property type="match status" value="1"/>
</dbReference>
<evidence type="ECO:0000256" key="2">
    <source>
        <dbReference type="ARBA" id="ARBA00022670"/>
    </source>
</evidence>
<evidence type="ECO:0000313" key="6">
    <source>
        <dbReference type="EMBL" id="RNI40040.1"/>
    </source>
</evidence>
<dbReference type="PANTHER" id="PTHR47053:SF1">
    <property type="entry name" value="MUREIN DD-ENDOPEPTIDASE MEPH-RELATED"/>
    <property type="match status" value="1"/>
</dbReference>
<dbReference type="InterPro" id="IPR038765">
    <property type="entry name" value="Papain-like_cys_pep_sf"/>
</dbReference>
<evidence type="ECO:0000256" key="3">
    <source>
        <dbReference type="ARBA" id="ARBA00022801"/>
    </source>
</evidence>
<feature type="domain" description="NlpC/P60" evidence="5">
    <location>
        <begin position="62"/>
        <end position="190"/>
    </location>
</feature>
<comment type="similarity">
    <text evidence="1">Belongs to the peptidase C40 family.</text>
</comment>
<dbReference type="AlphaFoldDB" id="A0A3M9NQP3"/>
<dbReference type="GO" id="GO:0008234">
    <property type="term" value="F:cysteine-type peptidase activity"/>
    <property type="evidence" value="ECO:0007669"/>
    <property type="project" value="UniProtKB-KW"/>
</dbReference>
<keyword evidence="4" id="KW-0788">Thiol protease</keyword>
<dbReference type="InterPro" id="IPR000064">
    <property type="entry name" value="NLP_P60_dom"/>
</dbReference>